<dbReference type="InterPro" id="IPR013806">
    <property type="entry name" value="Kringle-like"/>
</dbReference>
<dbReference type="SMART" id="SM00179">
    <property type="entry name" value="EGF_CA"/>
    <property type="match status" value="3"/>
</dbReference>
<dbReference type="OrthoDB" id="5985969at2759"/>
<feature type="domain" description="EGF-like" evidence="12">
    <location>
        <begin position="368"/>
        <end position="408"/>
    </location>
</feature>
<sequence>MKILYGQCSPPPSFVTGCPPGATTEDPQGRCCALPFVFQGVSYHACTLVGGYVKKWCSFNAVYVVGGWAFCAVSIPDVKTFYPLNSWFATREINNEQPQGTPVGVSLALGPNGNEGGSYQFSGQVNSYIEFPNVNGGLDVQQSNTILCWVYPESLDGPIVQYHSNIFWGVHLWLVQPGVLFISYMKRDYTFIKNFQTDQQLDQNKWHYVGSSYDHTTGSASLWLNGTRVVERNIGAGMTLATQDIVRMGARADDVRYFKGRITSFQVYDVALTAEQVNQVKEIGLDINECMSYLHDCGPHSWCGNIPGSFRCGCLRGYSGDGRLCVDIDECDPNLHTCDPFAACTNTMGSFNCTCNQGYEGNGTTCLEIDECATATHNCHGVAHCYNNPGSFSCACRTGYSGDGLFCEPMGDFSVTIRNISKDKYHATPVERSVKTVQEAIIDGLTDDVTVLTSTLEWRIVSESELAASESAEGTLVSQGTAEWTIYKRSIPAGIYQVKFNALFTVGDPALPRTLKAFDYGFIKSIAAPVRAIIDGGSSVRWGSKEIVTVDGSLSYDGDIGPGSHTGLNFTWSCLHSEGNASMSNDCFGSFVGQENSSSTGISIDPSQLEVKKTYVLRLTVSKNDRSSFAEMSFEIADGEVPKVTLRCFVDCGAIVSASNKLRVTSECLNSPCNGSVYEWRLKQLNETANTWEDVPILPNMTSTAVNATNMIIKKNALQSKSKFSLTLFVTSTQGTAGFSVLDFETAGEPHSGDCTPSVSEGVSLETEFTFECSGWQDTNMPITYEFQLGVEPISYGSSPKSVSTVLQAGSQEEDYQLQINIVIKNAFGVAVEVNLFVKVKPSSALDPCLSPSDAVAIKLKAFVLGEGNPLDEFLNKGELSQAVQLSLSVLKSTNEKNRLWTNIEPGCKKISNTLIGKFTVITPENLDMSRMVMAVVSVAMGGEQPQACDSCSESDSNSNNLEAAMKLTDSTANMLVSALNDVEEPFHLRWRKQL</sequence>
<protein>
    <submittedName>
        <fullName evidence="15">Uncharacterized protein</fullName>
    </submittedName>
</protein>
<keyword evidence="16" id="KW-1185">Reference proteome</keyword>
<evidence type="ECO:0000256" key="11">
    <source>
        <dbReference type="PROSITE-ProRule" id="PRU00479"/>
    </source>
</evidence>
<dbReference type="Gene3D" id="2.10.10.10">
    <property type="entry name" value="Fibronectin, type II, collagen-binding"/>
    <property type="match status" value="1"/>
</dbReference>
<dbReference type="SUPFAM" id="SSF49899">
    <property type="entry name" value="Concanavalin A-like lectins/glucanases"/>
    <property type="match status" value="1"/>
</dbReference>
<dbReference type="InterPro" id="IPR009030">
    <property type="entry name" value="Growth_fac_rcpt_cys_sf"/>
</dbReference>
<evidence type="ECO:0000259" key="14">
    <source>
        <dbReference type="PROSITE" id="PS51111"/>
    </source>
</evidence>
<dbReference type="PROSITE" id="PS51092">
    <property type="entry name" value="FN2_2"/>
    <property type="match status" value="1"/>
</dbReference>
<evidence type="ECO:0000259" key="12">
    <source>
        <dbReference type="PROSITE" id="PS50026"/>
    </source>
</evidence>
<evidence type="ECO:0000256" key="5">
    <source>
        <dbReference type="ARBA" id="ARBA00022729"/>
    </source>
</evidence>
<dbReference type="GO" id="GO:0006816">
    <property type="term" value="P:calcium ion transport"/>
    <property type="evidence" value="ECO:0007669"/>
    <property type="project" value="TreeGrafter"/>
</dbReference>
<dbReference type="Proteomes" id="UP001163046">
    <property type="component" value="Unassembled WGS sequence"/>
</dbReference>
<dbReference type="SUPFAM" id="SSF57184">
    <property type="entry name" value="Growth factor receptor domain"/>
    <property type="match status" value="1"/>
</dbReference>
<dbReference type="Pfam" id="PF13385">
    <property type="entry name" value="Laminin_G_3"/>
    <property type="match status" value="1"/>
</dbReference>
<dbReference type="EMBL" id="MU827791">
    <property type="protein sequence ID" value="KAJ7330791.1"/>
    <property type="molecule type" value="Genomic_DNA"/>
</dbReference>
<dbReference type="SUPFAM" id="SSF57440">
    <property type="entry name" value="Kringle-like"/>
    <property type="match status" value="1"/>
</dbReference>
<dbReference type="GO" id="GO:0005261">
    <property type="term" value="F:monoatomic cation channel activity"/>
    <property type="evidence" value="ECO:0007669"/>
    <property type="project" value="TreeGrafter"/>
</dbReference>
<keyword evidence="5" id="KW-0732">Signal</keyword>
<comment type="subcellular location">
    <subcellularLocation>
        <location evidence="1">Membrane</location>
    </subcellularLocation>
</comment>
<dbReference type="PANTHER" id="PTHR46730:SF1">
    <property type="entry name" value="PLAT DOMAIN-CONTAINING PROTEIN"/>
    <property type="match status" value="1"/>
</dbReference>
<evidence type="ECO:0000256" key="1">
    <source>
        <dbReference type="ARBA" id="ARBA00004370"/>
    </source>
</evidence>
<evidence type="ECO:0000256" key="10">
    <source>
        <dbReference type="PROSITE-ProRule" id="PRU00076"/>
    </source>
</evidence>
<dbReference type="SMART" id="SM00181">
    <property type="entry name" value="EGF"/>
    <property type="match status" value="3"/>
</dbReference>
<dbReference type="InterPro" id="IPR002859">
    <property type="entry name" value="PKD/REJ-like"/>
</dbReference>
<dbReference type="SMART" id="SM00059">
    <property type="entry name" value="FN2"/>
    <property type="match status" value="1"/>
</dbReference>
<feature type="domain" description="Fibronectin type-II" evidence="13">
    <location>
        <begin position="27"/>
        <end position="73"/>
    </location>
</feature>
<dbReference type="InterPro" id="IPR006558">
    <property type="entry name" value="LamG-like"/>
</dbReference>
<evidence type="ECO:0000256" key="4">
    <source>
        <dbReference type="ARBA" id="ARBA00022692"/>
    </source>
</evidence>
<dbReference type="Gene3D" id="2.60.120.200">
    <property type="match status" value="1"/>
</dbReference>
<dbReference type="InterPro" id="IPR014010">
    <property type="entry name" value="REJ_dom"/>
</dbReference>
<dbReference type="PANTHER" id="PTHR46730">
    <property type="entry name" value="POLYCYSTIN-1"/>
    <property type="match status" value="1"/>
</dbReference>
<dbReference type="GO" id="GO:0005886">
    <property type="term" value="C:plasma membrane"/>
    <property type="evidence" value="ECO:0007669"/>
    <property type="project" value="TreeGrafter"/>
</dbReference>
<proteinExistence type="inferred from homology"/>
<dbReference type="SMART" id="SM00560">
    <property type="entry name" value="LamGL"/>
    <property type="match status" value="1"/>
</dbReference>
<evidence type="ECO:0000256" key="3">
    <source>
        <dbReference type="ARBA" id="ARBA00022536"/>
    </source>
</evidence>
<feature type="domain" description="REJ" evidence="14">
    <location>
        <begin position="412"/>
        <end position="787"/>
    </location>
</feature>
<keyword evidence="6" id="KW-0677">Repeat</keyword>
<feature type="domain" description="EGF-like" evidence="12">
    <location>
        <begin position="327"/>
        <end position="367"/>
    </location>
</feature>
<evidence type="ECO:0000256" key="7">
    <source>
        <dbReference type="ARBA" id="ARBA00022989"/>
    </source>
</evidence>
<dbReference type="InterPro" id="IPR049883">
    <property type="entry name" value="NOTCH1_EGF-like"/>
</dbReference>
<dbReference type="PROSITE" id="PS01186">
    <property type="entry name" value="EGF_2"/>
    <property type="match status" value="3"/>
</dbReference>
<dbReference type="InterPro" id="IPR036943">
    <property type="entry name" value="FN_type2_sf"/>
</dbReference>
<evidence type="ECO:0000256" key="9">
    <source>
        <dbReference type="ARBA" id="ARBA00023157"/>
    </source>
</evidence>
<dbReference type="InterPro" id="IPR000742">
    <property type="entry name" value="EGF"/>
</dbReference>
<dbReference type="PROSITE" id="PS51111">
    <property type="entry name" value="REJ"/>
    <property type="match status" value="1"/>
</dbReference>
<dbReference type="InterPro" id="IPR000562">
    <property type="entry name" value="FN_type2_dom"/>
</dbReference>
<dbReference type="PROSITE" id="PS01187">
    <property type="entry name" value="EGF_CA"/>
    <property type="match status" value="1"/>
</dbReference>
<comment type="similarity">
    <text evidence="2">Belongs to the polycystin family.</text>
</comment>
<name>A0A9W9YBG6_9CNID</name>
<reference evidence="15" key="1">
    <citation type="submission" date="2023-01" db="EMBL/GenBank/DDBJ databases">
        <title>Genome assembly of the deep-sea coral Lophelia pertusa.</title>
        <authorList>
            <person name="Herrera S."/>
            <person name="Cordes E."/>
        </authorList>
    </citation>
    <scope>NUCLEOTIDE SEQUENCE</scope>
    <source>
        <strain evidence="15">USNM1676648</strain>
        <tissue evidence="15">Polyp</tissue>
    </source>
</reference>
<keyword evidence="4" id="KW-0812">Transmembrane</keyword>
<feature type="domain" description="EGF-like" evidence="12">
    <location>
        <begin position="286"/>
        <end position="326"/>
    </location>
</feature>
<keyword evidence="7" id="KW-1133">Transmembrane helix</keyword>
<dbReference type="Pfam" id="PF02010">
    <property type="entry name" value="REJ"/>
    <property type="match status" value="1"/>
</dbReference>
<dbReference type="InterPro" id="IPR001881">
    <property type="entry name" value="EGF-like_Ca-bd_dom"/>
</dbReference>
<evidence type="ECO:0000256" key="8">
    <source>
        <dbReference type="ARBA" id="ARBA00023136"/>
    </source>
</evidence>
<keyword evidence="9" id="KW-1015">Disulfide bond</keyword>
<dbReference type="Pfam" id="PF12947">
    <property type="entry name" value="EGF_3"/>
    <property type="match status" value="1"/>
</dbReference>
<accession>A0A9W9YBG6</accession>
<gene>
    <name evidence="15" type="ORF">OS493_021723</name>
</gene>
<dbReference type="AlphaFoldDB" id="A0A9W9YBG6"/>
<evidence type="ECO:0000313" key="15">
    <source>
        <dbReference type="EMBL" id="KAJ7330791.1"/>
    </source>
</evidence>
<comment type="caution">
    <text evidence="11">Lacks conserved residue(s) required for the propagation of feature annotation.</text>
</comment>
<organism evidence="15 16">
    <name type="scientific">Desmophyllum pertusum</name>
    <dbReference type="NCBI Taxonomy" id="174260"/>
    <lineage>
        <taxon>Eukaryota</taxon>
        <taxon>Metazoa</taxon>
        <taxon>Cnidaria</taxon>
        <taxon>Anthozoa</taxon>
        <taxon>Hexacorallia</taxon>
        <taxon>Scleractinia</taxon>
        <taxon>Caryophylliina</taxon>
        <taxon>Caryophylliidae</taxon>
        <taxon>Desmophyllum</taxon>
    </lineage>
</organism>
<dbReference type="InterPro" id="IPR013320">
    <property type="entry name" value="ConA-like_dom_sf"/>
</dbReference>
<dbReference type="PROSITE" id="PS50026">
    <property type="entry name" value="EGF_3"/>
    <property type="match status" value="3"/>
</dbReference>
<dbReference type="InterPro" id="IPR024731">
    <property type="entry name" value="NELL2-like_EGF"/>
</dbReference>
<keyword evidence="8" id="KW-0472">Membrane</keyword>
<evidence type="ECO:0000313" key="16">
    <source>
        <dbReference type="Proteomes" id="UP001163046"/>
    </source>
</evidence>
<evidence type="ECO:0000259" key="13">
    <source>
        <dbReference type="PROSITE" id="PS51092"/>
    </source>
</evidence>
<dbReference type="PROSITE" id="PS51257">
    <property type="entry name" value="PROKAR_LIPOPROTEIN"/>
    <property type="match status" value="1"/>
</dbReference>
<dbReference type="InterPro" id="IPR000152">
    <property type="entry name" value="EGF-type_Asp/Asn_hydroxyl_site"/>
</dbReference>
<dbReference type="InterPro" id="IPR018097">
    <property type="entry name" value="EGF_Ca-bd_CS"/>
</dbReference>
<evidence type="ECO:0000256" key="2">
    <source>
        <dbReference type="ARBA" id="ARBA00007200"/>
    </source>
</evidence>
<dbReference type="Pfam" id="PF00040">
    <property type="entry name" value="fn2"/>
    <property type="match status" value="1"/>
</dbReference>
<dbReference type="Gene3D" id="2.10.25.10">
    <property type="entry name" value="Laminin"/>
    <property type="match status" value="3"/>
</dbReference>
<dbReference type="GO" id="GO:0005509">
    <property type="term" value="F:calcium ion binding"/>
    <property type="evidence" value="ECO:0007669"/>
    <property type="project" value="InterPro"/>
</dbReference>
<dbReference type="PROSITE" id="PS00010">
    <property type="entry name" value="ASX_HYDROXYL"/>
    <property type="match status" value="3"/>
</dbReference>
<keyword evidence="3 10" id="KW-0245">EGF-like domain</keyword>
<dbReference type="CDD" id="cd00054">
    <property type="entry name" value="EGF_CA"/>
    <property type="match status" value="3"/>
</dbReference>
<dbReference type="Pfam" id="PF07645">
    <property type="entry name" value="EGF_CA"/>
    <property type="match status" value="2"/>
</dbReference>
<evidence type="ECO:0000256" key="6">
    <source>
        <dbReference type="ARBA" id="ARBA00022737"/>
    </source>
</evidence>
<comment type="caution">
    <text evidence="15">The sequence shown here is derived from an EMBL/GenBank/DDBJ whole genome shotgun (WGS) entry which is preliminary data.</text>
</comment>
<dbReference type="FunFam" id="2.10.25.10:FF:000038">
    <property type="entry name" value="Fibrillin 2"/>
    <property type="match status" value="3"/>
</dbReference>